<gene>
    <name evidence="10" type="ORF">SAMN04488132_11214</name>
</gene>
<reference evidence="10 11" key="1">
    <citation type="submission" date="2017-02" db="EMBL/GenBank/DDBJ databases">
        <authorList>
            <person name="Peterson S.W."/>
        </authorList>
    </citation>
    <scope>NUCLEOTIDE SEQUENCE [LARGE SCALE GENOMIC DNA]</scope>
    <source>
        <strain evidence="10 11">DSM 22335</strain>
    </source>
</reference>
<dbReference type="Pfam" id="PF00266">
    <property type="entry name" value="Aminotran_5"/>
    <property type="match status" value="1"/>
</dbReference>
<protein>
    <recommendedName>
        <fullName evidence="8">Cysteine desulfurase</fullName>
        <ecNumber evidence="8">2.8.1.7</ecNumber>
    </recommendedName>
</protein>
<dbReference type="PIRSF" id="PIRSF005572">
    <property type="entry name" value="NifS"/>
    <property type="match status" value="1"/>
</dbReference>
<dbReference type="Gene3D" id="3.90.1150.10">
    <property type="entry name" value="Aspartate Aminotransferase, domain 1"/>
    <property type="match status" value="1"/>
</dbReference>
<comment type="catalytic activity">
    <reaction evidence="6 8">
        <text>(sulfur carrier)-H + L-cysteine = (sulfur carrier)-SH + L-alanine</text>
        <dbReference type="Rhea" id="RHEA:43892"/>
        <dbReference type="Rhea" id="RHEA-COMP:14737"/>
        <dbReference type="Rhea" id="RHEA-COMP:14739"/>
        <dbReference type="ChEBI" id="CHEBI:29917"/>
        <dbReference type="ChEBI" id="CHEBI:35235"/>
        <dbReference type="ChEBI" id="CHEBI:57972"/>
        <dbReference type="ChEBI" id="CHEBI:64428"/>
        <dbReference type="EC" id="2.8.1.7"/>
    </reaction>
</comment>
<evidence type="ECO:0000256" key="4">
    <source>
        <dbReference type="ARBA" id="ARBA00022679"/>
    </source>
</evidence>
<dbReference type="InterPro" id="IPR015424">
    <property type="entry name" value="PyrdxlP-dep_Trfase"/>
</dbReference>
<dbReference type="NCBIfam" id="TIGR01979">
    <property type="entry name" value="sufS"/>
    <property type="match status" value="1"/>
</dbReference>
<dbReference type="GO" id="GO:0016829">
    <property type="term" value="F:lyase activity"/>
    <property type="evidence" value="ECO:0007669"/>
    <property type="project" value="UniProtKB-KW"/>
</dbReference>
<proteinExistence type="inferred from homology"/>
<dbReference type="PROSITE" id="PS00595">
    <property type="entry name" value="AA_TRANSFER_CLASS_5"/>
    <property type="match status" value="1"/>
</dbReference>
<comment type="cofactor">
    <cofactor evidence="1 7">
        <name>pyridoxal 5'-phosphate</name>
        <dbReference type="ChEBI" id="CHEBI:597326"/>
    </cofactor>
</comment>
<evidence type="ECO:0000313" key="11">
    <source>
        <dbReference type="Proteomes" id="UP000190888"/>
    </source>
</evidence>
<dbReference type="AlphaFoldDB" id="A0A1T4RF82"/>
<organism evidence="10 11">
    <name type="scientific">Sediminibacterium ginsengisoli</name>
    <dbReference type="NCBI Taxonomy" id="413434"/>
    <lineage>
        <taxon>Bacteria</taxon>
        <taxon>Pseudomonadati</taxon>
        <taxon>Bacteroidota</taxon>
        <taxon>Chitinophagia</taxon>
        <taxon>Chitinophagales</taxon>
        <taxon>Chitinophagaceae</taxon>
        <taxon>Sediminibacterium</taxon>
    </lineage>
</organism>
<evidence type="ECO:0000256" key="7">
    <source>
        <dbReference type="RuleBase" id="RU004504"/>
    </source>
</evidence>
<evidence type="ECO:0000259" key="9">
    <source>
        <dbReference type="Pfam" id="PF00266"/>
    </source>
</evidence>
<sequence>MSTNANNINTGIIRSQFPILQRMVKDKPLVYLDNAATTQKPQAVIDALVSYYTTCNANIHRGIHTLAEEATAAFEATRDAAQVFINAPSREEVIFTKGTTEGINLVAATWGRKEISAGDEIIISAMEHHSNIVPWQVLCEEKGAQLKVIPVNEIGELDMEVFHQLLSEKTKLVAVVHVSNALGTINPVKEIITAAHAAGAKVLIDGAQSAPHLDIDVQALDCDFFVCSAHKLYGPTGVGVLYGKKAILEAMPVFQGGGEMISEVTFEKTTYNELPYKYEAGTPNIADVIAFKAALDFIAVTGKQNIAQHEQVLLEAATRQLEEIDGLHIIGRAKNKASVISFVIDGVHPQDIGILLDNQGIALRTGHHCTQPLMACFGIPGTSRASFAVYNTLEETEKLTAGLRKAIKMLL</sequence>
<evidence type="ECO:0000256" key="5">
    <source>
        <dbReference type="ARBA" id="ARBA00022898"/>
    </source>
</evidence>
<keyword evidence="11" id="KW-1185">Reference proteome</keyword>
<name>A0A1T4RF82_9BACT</name>
<dbReference type="InterPro" id="IPR016454">
    <property type="entry name" value="Cysteine_dSase"/>
</dbReference>
<feature type="domain" description="Aminotransferase class V" evidence="9">
    <location>
        <begin position="30"/>
        <end position="399"/>
    </location>
</feature>
<dbReference type="Gene3D" id="3.40.640.10">
    <property type="entry name" value="Type I PLP-dependent aspartate aminotransferase-like (Major domain)"/>
    <property type="match status" value="1"/>
</dbReference>
<dbReference type="InterPro" id="IPR015422">
    <property type="entry name" value="PyrdxlP-dep_Trfase_small"/>
</dbReference>
<dbReference type="SUPFAM" id="SSF53383">
    <property type="entry name" value="PLP-dependent transferases"/>
    <property type="match status" value="1"/>
</dbReference>
<dbReference type="PANTHER" id="PTHR43586">
    <property type="entry name" value="CYSTEINE DESULFURASE"/>
    <property type="match status" value="1"/>
</dbReference>
<evidence type="ECO:0000256" key="2">
    <source>
        <dbReference type="ARBA" id="ARBA00002824"/>
    </source>
</evidence>
<dbReference type="GO" id="GO:0031071">
    <property type="term" value="F:cysteine desulfurase activity"/>
    <property type="evidence" value="ECO:0007669"/>
    <property type="project" value="UniProtKB-UniRule"/>
</dbReference>
<dbReference type="OrthoDB" id="9804366at2"/>
<evidence type="ECO:0000256" key="8">
    <source>
        <dbReference type="RuleBase" id="RU004506"/>
    </source>
</evidence>
<dbReference type="PANTHER" id="PTHR43586:SF8">
    <property type="entry name" value="CYSTEINE DESULFURASE 1, CHLOROPLASTIC"/>
    <property type="match status" value="1"/>
</dbReference>
<dbReference type="CDD" id="cd06453">
    <property type="entry name" value="SufS_like"/>
    <property type="match status" value="1"/>
</dbReference>
<comment type="similarity">
    <text evidence="3 8">Belongs to the class-V pyridoxal-phosphate-dependent aminotransferase family. Csd subfamily.</text>
</comment>
<evidence type="ECO:0000313" key="10">
    <source>
        <dbReference type="EMBL" id="SKA14662.1"/>
    </source>
</evidence>
<dbReference type="STRING" id="413434.SAMN04488132_11214"/>
<comment type="function">
    <text evidence="2 8">Catalyzes the removal of elemental sulfur and selenium atoms from L-cysteine, L-cystine, L-selenocysteine, and L-selenocystine to produce L-alanine.</text>
</comment>
<dbReference type="EC" id="2.8.1.7" evidence="8"/>
<evidence type="ECO:0000256" key="1">
    <source>
        <dbReference type="ARBA" id="ARBA00001933"/>
    </source>
</evidence>
<dbReference type="GO" id="GO:0006534">
    <property type="term" value="P:cysteine metabolic process"/>
    <property type="evidence" value="ECO:0007669"/>
    <property type="project" value="UniProtKB-UniRule"/>
</dbReference>
<evidence type="ECO:0000256" key="3">
    <source>
        <dbReference type="ARBA" id="ARBA00010447"/>
    </source>
</evidence>
<dbReference type="InterPro" id="IPR000192">
    <property type="entry name" value="Aminotrans_V_dom"/>
</dbReference>
<dbReference type="GO" id="GO:0030170">
    <property type="term" value="F:pyridoxal phosphate binding"/>
    <property type="evidence" value="ECO:0007669"/>
    <property type="project" value="UniProtKB-UniRule"/>
</dbReference>
<keyword evidence="5 8" id="KW-0663">Pyridoxal phosphate</keyword>
<dbReference type="RefSeq" id="WP_078832528.1">
    <property type="nucleotide sequence ID" value="NZ_FUWH01000012.1"/>
</dbReference>
<dbReference type="InterPro" id="IPR020578">
    <property type="entry name" value="Aminotrans_V_PyrdxlP_BS"/>
</dbReference>
<dbReference type="Proteomes" id="UP000190888">
    <property type="component" value="Unassembled WGS sequence"/>
</dbReference>
<dbReference type="EMBL" id="FUWH01000012">
    <property type="protein sequence ID" value="SKA14662.1"/>
    <property type="molecule type" value="Genomic_DNA"/>
</dbReference>
<keyword evidence="4 8" id="KW-0808">Transferase</keyword>
<accession>A0A1T4RF82</accession>
<evidence type="ECO:0000256" key="6">
    <source>
        <dbReference type="ARBA" id="ARBA00050776"/>
    </source>
</evidence>
<dbReference type="InterPro" id="IPR015421">
    <property type="entry name" value="PyrdxlP-dep_Trfase_major"/>
</dbReference>
<keyword evidence="10" id="KW-0456">Lyase</keyword>
<dbReference type="InterPro" id="IPR010970">
    <property type="entry name" value="Cys_dSase_SufS"/>
</dbReference>